<protein>
    <recommendedName>
        <fullName evidence="8">Na+/H+ antiporter MnhB subunit-related protein domain-containing protein</fullName>
    </recommendedName>
</protein>
<dbReference type="InterPro" id="IPR007182">
    <property type="entry name" value="MnhB"/>
</dbReference>
<reference evidence="9" key="1">
    <citation type="journal article" date="2020" name="mSystems">
        <title>Genome- and Community-Level Interaction Insights into Carbon Utilization and Element Cycling Functions of Hydrothermarchaeota in Hydrothermal Sediment.</title>
        <authorList>
            <person name="Zhou Z."/>
            <person name="Liu Y."/>
            <person name="Xu W."/>
            <person name="Pan J."/>
            <person name="Luo Z.H."/>
            <person name="Li M."/>
        </authorList>
    </citation>
    <scope>NUCLEOTIDE SEQUENCE [LARGE SCALE GENOMIC DNA]</scope>
    <source>
        <strain evidence="9">SpSt-503</strain>
    </source>
</reference>
<evidence type="ECO:0000256" key="5">
    <source>
        <dbReference type="ARBA" id="ARBA00022989"/>
    </source>
</evidence>
<feature type="transmembrane region" description="Helical" evidence="7">
    <location>
        <begin position="131"/>
        <end position="148"/>
    </location>
</feature>
<evidence type="ECO:0000256" key="6">
    <source>
        <dbReference type="ARBA" id="ARBA00023136"/>
    </source>
</evidence>
<sequence length="236" mass="25503">MIYVMGIVSILLLSLVLGPMIISDFVWPHIARDFLLHNGLTDTGASNLVSAIYLGYRAYDTVGETIVLLAAVTGAVHLIKGFPASVHGSEGLPQKPKRRTNIISMTTGKLAPVVMLFGWYVMFFGHLSPGGGFQGGVVLASGLLFIALGREHHQRESKLDRSGLHIIEVSSLFLILLLVSLPLVFGASILENPFSTTDETIPRVIYMIGFNMAIGLKVGSGLTLLGLLMMDMKHDD</sequence>
<feature type="transmembrane region" description="Helical" evidence="7">
    <location>
        <begin position="169"/>
        <end position="190"/>
    </location>
</feature>
<gene>
    <name evidence="9" type="ORF">ENS59_10105</name>
</gene>
<dbReference type="InterPro" id="IPR050622">
    <property type="entry name" value="CPA3_antiporter_subunitB"/>
</dbReference>
<feature type="domain" description="Na+/H+ antiporter MnhB subunit-related protein" evidence="8">
    <location>
        <begin position="102"/>
        <end position="223"/>
    </location>
</feature>
<evidence type="ECO:0000256" key="1">
    <source>
        <dbReference type="ARBA" id="ARBA00004651"/>
    </source>
</evidence>
<dbReference type="EMBL" id="DSVL01000310">
    <property type="protein sequence ID" value="HFH29845.1"/>
    <property type="molecule type" value="Genomic_DNA"/>
</dbReference>
<evidence type="ECO:0000256" key="3">
    <source>
        <dbReference type="ARBA" id="ARBA00022475"/>
    </source>
</evidence>
<dbReference type="AlphaFoldDB" id="A0A7C3IKY0"/>
<evidence type="ECO:0000313" key="9">
    <source>
        <dbReference type="EMBL" id="HFH29845.1"/>
    </source>
</evidence>
<name>A0A7C3IKY0_9SPIR</name>
<keyword evidence="5 7" id="KW-1133">Transmembrane helix</keyword>
<dbReference type="PANTHER" id="PTHR33932:SF4">
    <property type="entry name" value="NA(+)_H(+) ANTIPORTER SUBUNIT B"/>
    <property type="match status" value="1"/>
</dbReference>
<dbReference type="Pfam" id="PF04039">
    <property type="entry name" value="MnhB"/>
    <property type="match status" value="1"/>
</dbReference>
<feature type="transmembrane region" description="Helical" evidence="7">
    <location>
        <begin position="6"/>
        <end position="27"/>
    </location>
</feature>
<comment type="subcellular location">
    <subcellularLocation>
        <location evidence="1">Cell membrane</location>
        <topology evidence="1">Multi-pass membrane protein</topology>
    </subcellularLocation>
</comment>
<keyword evidence="3" id="KW-1003">Cell membrane</keyword>
<evidence type="ECO:0000256" key="7">
    <source>
        <dbReference type="SAM" id="Phobius"/>
    </source>
</evidence>
<dbReference type="GO" id="GO:0005886">
    <property type="term" value="C:plasma membrane"/>
    <property type="evidence" value="ECO:0007669"/>
    <property type="project" value="UniProtKB-SubCell"/>
</dbReference>
<dbReference type="PANTHER" id="PTHR33932">
    <property type="entry name" value="NA(+)/H(+) ANTIPORTER SUBUNIT B"/>
    <property type="match status" value="1"/>
</dbReference>
<evidence type="ECO:0000256" key="2">
    <source>
        <dbReference type="ARBA" id="ARBA00009425"/>
    </source>
</evidence>
<accession>A0A7C3IKY0</accession>
<comment type="caution">
    <text evidence="9">The sequence shown here is derived from an EMBL/GenBank/DDBJ whole genome shotgun (WGS) entry which is preliminary data.</text>
</comment>
<feature type="transmembrane region" description="Helical" evidence="7">
    <location>
        <begin position="102"/>
        <end position="125"/>
    </location>
</feature>
<organism evidence="9">
    <name type="scientific">Gracilinema caldarium</name>
    <dbReference type="NCBI Taxonomy" id="215591"/>
    <lineage>
        <taxon>Bacteria</taxon>
        <taxon>Pseudomonadati</taxon>
        <taxon>Spirochaetota</taxon>
        <taxon>Spirochaetia</taxon>
        <taxon>Spirochaetales</taxon>
        <taxon>Breznakiellaceae</taxon>
        <taxon>Gracilinema</taxon>
    </lineage>
</organism>
<comment type="similarity">
    <text evidence="2">Belongs to the CPA3 antiporters (TC 2.A.63) subunit B family.</text>
</comment>
<evidence type="ECO:0000256" key="4">
    <source>
        <dbReference type="ARBA" id="ARBA00022692"/>
    </source>
</evidence>
<keyword evidence="4 7" id="KW-0812">Transmembrane</keyword>
<evidence type="ECO:0000259" key="8">
    <source>
        <dbReference type="Pfam" id="PF04039"/>
    </source>
</evidence>
<keyword evidence="6 7" id="KW-0472">Membrane</keyword>
<feature type="transmembrane region" description="Helical" evidence="7">
    <location>
        <begin position="205"/>
        <end position="230"/>
    </location>
</feature>
<proteinExistence type="inferred from homology"/>